<dbReference type="InterPro" id="IPR050706">
    <property type="entry name" value="Cyclic-di-GMP_PDE-like"/>
</dbReference>
<proteinExistence type="predicted"/>
<name>A0ABP8IIG8_9BURK</name>
<dbReference type="Pfam" id="PF00563">
    <property type="entry name" value="EAL"/>
    <property type="match status" value="1"/>
</dbReference>
<dbReference type="Gene3D" id="3.20.20.450">
    <property type="entry name" value="EAL domain"/>
    <property type="match status" value="1"/>
</dbReference>
<feature type="domain" description="EAL" evidence="1">
    <location>
        <begin position="1"/>
        <end position="250"/>
    </location>
</feature>
<protein>
    <submittedName>
        <fullName evidence="2">EAL domain-containing protein</fullName>
    </submittedName>
</protein>
<dbReference type="PANTHER" id="PTHR33121:SF15">
    <property type="entry name" value="BLUE LIGHT- AND TEMPERATURE-REGULATED ANTIREPRESSOR BLUF"/>
    <property type="match status" value="1"/>
</dbReference>
<dbReference type="InterPro" id="IPR001633">
    <property type="entry name" value="EAL_dom"/>
</dbReference>
<dbReference type="PROSITE" id="PS50883">
    <property type="entry name" value="EAL"/>
    <property type="match status" value="1"/>
</dbReference>
<evidence type="ECO:0000313" key="3">
    <source>
        <dbReference type="Proteomes" id="UP001500975"/>
    </source>
</evidence>
<reference evidence="3" key="1">
    <citation type="journal article" date="2019" name="Int. J. Syst. Evol. Microbiol.">
        <title>The Global Catalogue of Microorganisms (GCM) 10K type strain sequencing project: providing services to taxonomists for standard genome sequencing and annotation.</title>
        <authorList>
            <consortium name="The Broad Institute Genomics Platform"/>
            <consortium name="The Broad Institute Genome Sequencing Center for Infectious Disease"/>
            <person name="Wu L."/>
            <person name="Ma J."/>
        </authorList>
    </citation>
    <scope>NUCLEOTIDE SEQUENCE [LARGE SCALE GENOMIC DNA]</scope>
    <source>
        <strain evidence="3">JCM 17804</strain>
    </source>
</reference>
<dbReference type="EMBL" id="BAABGJ010000081">
    <property type="protein sequence ID" value="GAA4359090.1"/>
    <property type="molecule type" value="Genomic_DNA"/>
</dbReference>
<evidence type="ECO:0000259" key="1">
    <source>
        <dbReference type="PROSITE" id="PS50883"/>
    </source>
</evidence>
<dbReference type="SMART" id="SM00052">
    <property type="entry name" value="EAL"/>
    <property type="match status" value="1"/>
</dbReference>
<dbReference type="CDD" id="cd01948">
    <property type="entry name" value="EAL"/>
    <property type="match status" value="1"/>
</dbReference>
<dbReference type="PANTHER" id="PTHR33121">
    <property type="entry name" value="CYCLIC DI-GMP PHOSPHODIESTERASE PDEF"/>
    <property type="match status" value="1"/>
</dbReference>
<gene>
    <name evidence="2" type="ORF">GCM10023165_54770</name>
</gene>
<sequence length="250" mass="26998">MAMSSGISTPSTAGPAIGPAFTIAFQPIVDPVQRDIFAHEALVRGLSGEGASQVLSSVAPQHRFAFHEACRVRAIEMAAQLGMRSRLSLNVMPNDIAGQEQCFRTAIDTAKRCNFPANQLMFEITEGERVINLPGLAASFHVFRRYGFTSAIDDFGAAYANFELLAAFQPDVVKIDMSLVRDIHVDPVRVAIVKGFVTTCDELDIKVIAEGVEAADEARVLLALGVDLFQGFLYARPTIGALPVVDWDAA</sequence>
<evidence type="ECO:0000313" key="2">
    <source>
        <dbReference type="EMBL" id="GAA4359090.1"/>
    </source>
</evidence>
<keyword evidence="3" id="KW-1185">Reference proteome</keyword>
<comment type="caution">
    <text evidence="2">The sequence shown here is derived from an EMBL/GenBank/DDBJ whole genome shotgun (WGS) entry which is preliminary data.</text>
</comment>
<organism evidence="2 3">
    <name type="scientific">Variovorax defluvii</name>
    <dbReference type="NCBI Taxonomy" id="913761"/>
    <lineage>
        <taxon>Bacteria</taxon>
        <taxon>Pseudomonadati</taxon>
        <taxon>Pseudomonadota</taxon>
        <taxon>Betaproteobacteria</taxon>
        <taxon>Burkholderiales</taxon>
        <taxon>Comamonadaceae</taxon>
        <taxon>Variovorax</taxon>
    </lineage>
</organism>
<dbReference type="Proteomes" id="UP001500975">
    <property type="component" value="Unassembled WGS sequence"/>
</dbReference>
<accession>A0ABP8IIG8</accession>
<dbReference type="SUPFAM" id="SSF141868">
    <property type="entry name" value="EAL domain-like"/>
    <property type="match status" value="1"/>
</dbReference>
<dbReference type="InterPro" id="IPR035919">
    <property type="entry name" value="EAL_sf"/>
</dbReference>